<comment type="function">
    <text evidence="2">Might be efficient in the degradation of transiently denatured and unfolded proteins which accumulate in the periplasm following stress conditions.</text>
</comment>
<accession>A0ABS9HY63</accession>
<keyword evidence="19" id="KW-1185">Reference proteome</keyword>
<dbReference type="CDD" id="cd10839">
    <property type="entry name" value="cpPDZ1_DegP-like"/>
    <property type="match status" value="1"/>
</dbReference>
<dbReference type="SUPFAM" id="SSF50156">
    <property type="entry name" value="PDZ domain-like"/>
    <property type="match status" value="2"/>
</dbReference>
<feature type="domain" description="PDZ" evidence="17">
    <location>
        <begin position="298"/>
        <end position="377"/>
    </location>
</feature>
<evidence type="ECO:0000256" key="9">
    <source>
        <dbReference type="ARBA" id="ARBA00022737"/>
    </source>
</evidence>
<comment type="caution">
    <text evidence="18">The sequence shown here is derived from an EMBL/GenBank/DDBJ whole genome shotgun (WGS) entry which is preliminary data.</text>
</comment>
<keyword evidence="7" id="KW-0645">Protease</keyword>
<keyword evidence="8 16" id="KW-0732">Signal</keyword>
<protein>
    <recommendedName>
        <fullName evidence="6">Probable periplasmic serine endoprotease DegP-like</fullName>
        <ecNumber evidence="5">3.4.21.107</ecNumber>
    </recommendedName>
    <alternativeName>
        <fullName evidence="14">Protease Do</fullName>
    </alternativeName>
</protein>
<dbReference type="EMBL" id="JAKJPO010000016">
    <property type="protein sequence ID" value="MCF7223496.1"/>
    <property type="molecule type" value="Genomic_DNA"/>
</dbReference>
<keyword evidence="12" id="KW-0720">Serine protease</keyword>
<dbReference type="InterPro" id="IPR036034">
    <property type="entry name" value="PDZ_sf"/>
</dbReference>
<feature type="region of interest" description="Disordered" evidence="15">
    <location>
        <begin position="394"/>
        <end position="422"/>
    </location>
</feature>
<dbReference type="Proteomes" id="UP001430796">
    <property type="component" value="Unassembled WGS sequence"/>
</dbReference>
<evidence type="ECO:0000256" key="8">
    <source>
        <dbReference type="ARBA" id="ARBA00022729"/>
    </source>
</evidence>
<evidence type="ECO:0000256" key="14">
    <source>
        <dbReference type="ARBA" id="ARBA00032850"/>
    </source>
</evidence>
<dbReference type="PRINTS" id="PR00834">
    <property type="entry name" value="PROTEASES2C"/>
</dbReference>
<dbReference type="SMART" id="SM00228">
    <property type="entry name" value="PDZ"/>
    <property type="match status" value="2"/>
</dbReference>
<dbReference type="PANTHER" id="PTHR22939">
    <property type="entry name" value="SERINE PROTEASE FAMILY S1C HTRA-RELATED"/>
    <property type="match status" value="1"/>
</dbReference>
<evidence type="ECO:0000256" key="13">
    <source>
        <dbReference type="ARBA" id="ARBA00023016"/>
    </source>
</evidence>
<dbReference type="Gene3D" id="2.40.10.120">
    <property type="match status" value="1"/>
</dbReference>
<evidence type="ECO:0000256" key="1">
    <source>
        <dbReference type="ARBA" id="ARBA00001772"/>
    </source>
</evidence>
<evidence type="ECO:0000256" key="11">
    <source>
        <dbReference type="ARBA" id="ARBA00022801"/>
    </source>
</evidence>
<evidence type="ECO:0000256" key="2">
    <source>
        <dbReference type="ARBA" id="ARBA00002610"/>
    </source>
</evidence>
<proteinExistence type="inferred from homology"/>
<reference evidence="18 19" key="1">
    <citation type="submission" date="2022-01" db="EMBL/GenBank/DDBJ databases">
        <title>Lysobacter chinensis sp. nov., a bacterium isolated from cow dung compost.</title>
        <authorList>
            <person name="Liu Y."/>
        </authorList>
    </citation>
    <scope>NUCLEOTIDE SEQUENCE [LARGE SCALE GENOMIC DNA]</scope>
    <source>
        <strain evidence="18 19">TLK-CK17</strain>
    </source>
</reference>
<gene>
    <name evidence="18" type="ORF">L3V18_17185</name>
</gene>
<feature type="compositionally biased region" description="Polar residues" evidence="15">
    <location>
        <begin position="408"/>
        <end position="422"/>
    </location>
</feature>
<evidence type="ECO:0000256" key="7">
    <source>
        <dbReference type="ARBA" id="ARBA00022670"/>
    </source>
</evidence>
<dbReference type="PROSITE" id="PS50106">
    <property type="entry name" value="PDZ"/>
    <property type="match status" value="1"/>
</dbReference>
<dbReference type="PANTHER" id="PTHR22939:SF130">
    <property type="entry name" value="PERIPLASMIC SERINE ENDOPROTEASE DEGP-LIKE-RELATED"/>
    <property type="match status" value="1"/>
</dbReference>
<feature type="signal peptide" evidence="16">
    <location>
        <begin position="1"/>
        <end position="24"/>
    </location>
</feature>
<evidence type="ECO:0000259" key="17">
    <source>
        <dbReference type="PROSITE" id="PS50106"/>
    </source>
</evidence>
<evidence type="ECO:0000256" key="15">
    <source>
        <dbReference type="SAM" id="MobiDB-lite"/>
    </source>
</evidence>
<dbReference type="EC" id="3.4.21.107" evidence="5"/>
<evidence type="ECO:0000313" key="18">
    <source>
        <dbReference type="EMBL" id="MCF7223496.1"/>
    </source>
</evidence>
<organism evidence="18 19">
    <name type="scientific">Marilutibacter chinensis</name>
    <dbReference type="NCBI Taxonomy" id="2912247"/>
    <lineage>
        <taxon>Bacteria</taxon>
        <taxon>Pseudomonadati</taxon>
        <taxon>Pseudomonadota</taxon>
        <taxon>Gammaproteobacteria</taxon>
        <taxon>Lysobacterales</taxon>
        <taxon>Lysobacteraceae</taxon>
        <taxon>Marilutibacter</taxon>
    </lineage>
</organism>
<evidence type="ECO:0000256" key="3">
    <source>
        <dbReference type="ARBA" id="ARBA00004418"/>
    </source>
</evidence>
<name>A0ABS9HY63_9GAMM</name>
<comment type="subcellular location">
    <subcellularLocation>
        <location evidence="3">Periplasm</location>
    </subcellularLocation>
</comment>
<evidence type="ECO:0000256" key="4">
    <source>
        <dbReference type="ARBA" id="ARBA00010541"/>
    </source>
</evidence>
<dbReference type="Pfam" id="PF13365">
    <property type="entry name" value="Trypsin_2"/>
    <property type="match status" value="1"/>
</dbReference>
<evidence type="ECO:0000256" key="6">
    <source>
        <dbReference type="ARBA" id="ARBA00013958"/>
    </source>
</evidence>
<feature type="region of interest" description="Disordered" evidence="15">
    <location>
        <begin position="26"/>
        <end position="50"/>
    </location>
</feature>
<keyword evidence="11" id="KW-0378">Hydrolase</keyword>
<keyword evidence="10" id="KW-0574">Periplasm</keyword>
<dbReference type="InterPro" id="IPR011782">
    <property type="entry name" value="Pept_S1C_Do"/>
</dbReference>
<reference evidence="18 19" key="3">
    <citation type="submission" date="2022-01" db="EMBL/GenBank/DDBJ databases">
        <authorList>
            <person name="Zhou L.Y."/>
        </authorList>
    </citation>
    <scope>NUCLEOTIDE SEQUENCE [LARGE SCALE GENOMIC DNA]</scope>
    <source>
        <strain evidence="18 19">TLK-CK17</strain>
    </source>
</reference>
<dbReference type="SUPFAM" id="SSF50494">
    <property type="entry name" value="Trypsin-like serine proteases"/>
    <property type="match status" value="1"/>
</dbReference>
<evidence type="ECO:0000256" key="16">
    <source>
        <dbReference type="SAM" id="SignalP"/>
    </source>
</evidence>
<comment type="catalytic activity">
    <reaction evidence="1">
        <text>Acts on substrates that are at least partially unfolded. The cleavage site P1 residue is normally between a pair of hydrophobic residues, such as Val-|-Val.</text>
        <dbReference type="EC" id="3.4.21.107"/>
    </reaction>
</comment>
<comment type="similarity">
    <text evidence="4">Belongs to the peptidase S1C family.</text>
</comment>
<evidence type="ECO:0000313" key="19">
    <source>
        <dbReference type="Proteomes" id="UP001430796"/>
    </source>
</evidence>
<evidence type="ECO:0000256" key="5">
    <source>
        <dbReference type="ARBA" id="ARBA00013035"/>
    </source>
</evidence>
<feature type="chain" id="PRO_5045286637" description="Probable periplasmic serine endoprotease DegP-like" evidence="16">
    <location>
        <begin position="25"/>
        <end position="503"/>
    </location>
</feature>
<dbReference type="InterPro" id="IPR001940">
    <property type="entry name" value="Peptidase_S1C"/>
</dbReference>
<reference evidence="19" key="2">
    <citation type="submission" date="2022-01" db="EMBL/GenBank/DDBJ databases">
        <title>Lysobacter chinensis sp. nov., a bacterium isolated from cow dung compost.</title>
        <authorList>
            <person name="Zhou L.Y."/>
        </authorList>
    </citation>
    <scope>NUCLEOTIDE SEQUENCE [LARGE SCALE GENOMIC DNA]</scope>
    <source>
        <strain evidence="19">TLK-CK17</strain>
    </source>
</reference>
<evidence type="ECO:0000256" key="12">
    <source>
        <dbReference type="ARBA" id="ARBA00022825"/>
    </source>
</evidence>
<dbReference type="NCBIfam" id="TIGR02037">
    <property type="entry name" value="degP_htrA_DO"/>
    <property type="match status" value="1"/>
</dbReference>
<keyword evidence="13" id="KW-0346">Stress response</keyword>
<dbReference type="Gene3D" id="2.30.42.10">
    <property type="match status" value="2"/>
</dbReference>
<evidence type="ECO:0000256" key="10">
    <source>
        <dbReference type="ARBA" id="ARBA00022764"/>
    </source>
</evidence>
<dbReference type="RefSeq" id="WP_237056544.1">
    <property type="nucleotide sequence ID" value="NZ_JAKJPO010000016.1"/>
</dbReference>
<dbReference type="Pfam" id="PF13180">
    <property type="entry name" value="PDZ_2"/>
    <property type="match status" value="2"/>
</dbReference>
<keyword evidence="9" id="KW-0677">Repeat</keyword>
<dbReference type="InterPro" id="IPR001478">
    <property type="entry name" value="PDZ"/>
</dbReference>
<dbReference type="InterPro" id="IPR009003">
    <property type="entry name" value="Peptidase_S1_PA"/>
</dbReference>
<sequence>MSRPFRALALSGLIAAALPVACTAQPPADTAGEARNSTIAPPPAATPARPLVTGLPDFTTLVQRVGPAVVNVSAEIAPRRAARGQMPGQGEIPEFFRRMLPPGMLPDGPQMPQAPGGVSLGTGFLISDDGYLLTNHHVVDGADKITVRLSDRRELEAEVIGSDEQYDVALLKIDATGLPFLRAADASLTRPGQWAVAIGSPFGLDHSVTAGIVSAVGRSNPYSGQQYVPFIQSDVAINRGNSGGPLLNTSGEVIGINSQIFSNSGGYMGVSFAIPIDLAMNAAEQLKETGSVRRGLLGVQVQAIDAETARGFGLKTTTGALVSVVSPGSAAEKAGMEVGDVIRSVDGRPVNTSADLPPLIGARAPGSEVRLGVVRDGKLREFKVVLGALEGEVASAPARPDEEGDAPRSSSGNPLGLTTQSPTAAQRRQLGLEAGEGVLITAVGDGAARADLRPGDVVMAVGRKPVGSPAALDRELADAGPGDTVMLLVRRGGGTQFVAVTLD</sequence>